<dbReference type="Pfam" id="PF02074">
    <property type="entry name" value="Peptidase_M32"/>
    <property type="match status" value="1"/>
</dbReference>
<dbReference type="InterPro" id="IPR001333">
    <property type="entry name" value="Peptidase_M32_Taq"/>
</dbReference>
<keyword evidence="1" id="KW-0645">Protease</keyword>
<comment type="caution">
    <text evidence="1">The sequence shown here is derived from an EMBL/GenBank/DDBJ whole genome shotgun (WGS) entry which is preliminary data.</text>
</comment>
<proteinExistence type="predicted"/>
<gene>
    <name evidence="1" type="ORF">UU32_C0030G0001</name>
</gene>
<accession>A0A0G0UA24</accession>
<dbReference type="EMBL" id="LCAE01000030">
    <property type="protein sequence ID" value="KKR85854.1"/>
    <property type="molecule type" value="Genomic_DNA"/>
</dbReference>
<dbReference type="GO" id="GO:0004181">
    <property type="term" value="F:metallocarboxypeptidase activity"/>
    <property type="evidence" value="ECO:0007669"/>
    <property type="project" value="InterPro"/>
</dbReference>
<keyword evidence="1" id="KW-0378">Hydrolase</keyword>
<dbReference type="GO" id="GO:0006508">
    <property type="term" value="P:proteolysis"/>
    <property type="evidence" value="ECO:0007669"/>
    <property type="project" value="InterPro"/>
</dbReference>
<reference evidence="1 2" key="1">
    <citation type="journal article" date="2015" name="Nature">
        <title>rRNA introns, odd ribosomes, and small enigmatic genomes across a large radiation of phyla.</title>
        <authorList>
            <person name="Brown C.T."/>
            <person name="Hug L.A."/>
            <person name="Thomas B.C."/>
            <person name="Sharon I."/>
            <person name="Castelle C.J."/>
            <person name="Singh A."/>
            <person name="Wilkins M.J."/>
            <person name="Williams K.H."/>
            <person name="Banfield J.F."/>
        </authorList>
    </citation>
    <scope>NUCLEOTIDE SEQUENCE [LARGE SCALE GENOMIC DNA]</scope>
</reference>
<dbReference type="PATRIC" id="fig|1618577.3.peg.424"/>
<feature type="non-terminal residue" evidence="1">
    <location>
        <position position="1"/>
    </location>
</feature>
<organism evidence="1 2">
    <name type="scientific">Candidatus Woesebacteria bacterium GW2011_GWB1_41_10</name>
    <dbReference type="NCBI Taxonomy" id="1618577"/>
    <lineage>
        <taxon>Bacteria</taxon>
        <taxon>Candidatus Woeseibacteriota</taxon>
    </lineage>
</organism>
<keyword evidence="1" id="KW-0121">Carboxypeptidase</keyword>
<dbReference type="Proteomes" id="UP000033858">
    <property type="component" value="Unassembled WGS sequence"/>
</dbReference>
<dbReference type="AlphaFoldDB" id="A0A0G0UA24"/>
<protein>
    <submittedName>
        <fullName evidence="1">Carboxypeptidase</fullName>
    </submittedName>
</protein>
<evidence type="ECO:0000313" key="1">
    <source>
        <dbReference type="EMBL" id="KKR85854.1"/>
    </source>
</evidence>
<dbReference type="PRINTS" id="PR00998">
    <property type="entry name" value="CRBOXYPTASET"/>
</dbReference>
<dbReference type="SUPFAM" id="SSF55486">
    <property type="entry name" value="Metalloproteases ('zincins'), catalytic domain"/>
    <property type="match status" value="1"/>
</dbReference>
<sequence length="134" mass="15889">LRVEADEITYHFHIMLRFEIEKGLVDKKYNVSDVREIWNAKMKEYLGIVPKKDSEGVLQDIHWSQGMIGYFPTYSLGTFLAANWQGKDKKWLKEHIHKYGSTYTLQELLKKNQMKFDPSVNLDYLRKKYLQNGA</sequence>
<name>A0A0G0UA24_9BACT</name>
<dbReference type="PANTHER" id="PTHR34217:SF1">
    <property type="entry name" value="CARBOXYPEPTIDASE 1"/>
    <property type="match status" value="1"/>
</dbReference>
<evidence type="ECO:0000313" key="2">
    <source>
        <dbReference type="Proteomes" id="UP000033858"/>
    </source>
</evidence>
<dbReference type="PANTHER" id="PTHR34217">
    <property type="entry name" value="METAL-DEPENDENT CARBOXYPEPTIDASE"/>
    <property type="match status" value="1"/>
</dbReference>
<dbReference type="PROSITE" id="PS52034">
    <property type="entry name" value="PEPTIDASE_M32"/>
    <property type="match status" value="1"/>
</dbReference>
<dbReference type="Gene3D" id="1.10.1370.30">
    <property type="match status" value="1"/>
</dbReference>